<protein>
    <submittedName>
        <fullName evidence="1">Uncharacterized protein</fullName>
    </submittedName>
</protein>
<organism evidence="1 2">
    <name type="scientific">Candidatus Defluviibacterium haderslevense</name>
    <dbReference type="NCBI Taxonomy" id="2981993"/>
    <lineage>
        <taxon>Bacteria</taxon>
        <taxon>Pseudomonadati</taxon>
        <taxon>Bacteroidota</taxon>
        <taxon>Saprospiria</taxon>
        <taxon>Saprospirales</taxon>
        <taxon>Saprospiraceae</taxon>
        <taxon>Candidatus Defluviibacterium</taxon>
    </lineage>
</organism>
<evidence type="ECO:0000313" key="2">
    <source>
        <dbReference type="Proteomes" id="UP000808349"/>
    </source>
</evidence>
<gene>
    <name evidence="1" type="ORF">IPO85_20725</name>
</gene>
<dbReference type="EMBL" id="JADKFW010000021">
    <property type="protein sequence ID" value="MBK9719894.1"/>
    <property type="molecule type" value="Genomic_DNA"/>
</dbReference>
<name>A0A9D7SDG9_9BACT</name>
<reference evidence="1 2" key="1">
    <citation type="submission" date="2020-10" db="EMBL/GenBank/DDBJ databases">
        <title>Connecting structure to function with the recovery of over 1000 high-quality activated sludge metagenome-assembled genomes encoding full-length rRNA genes using long-read sequencing.</title>
        <authorList>
            <person name="Singleton C.M."/>
            <person name="Petriglieri F."/>
            <person name="Kristensen J.M."/>
            <person name="Kirkegaard R.H."/>
            <person name="Michaelsen T.Y."/>
            <person name="Andersen M.H."/>
            <person name="Karst S.M."/>
            <person name="Dueholm M.S."/>
            <person name="Nielsen P.H."/>
            <person name="Albertsen M."/>
        </authorList>
    </citation>
    <scope>NUCLEOTIDE SEQUENCE [LARGE SCALE GENOMIC DNA]</scope>
    <source>
        <strain evidence="1">Ribe_18-Q3-R11-54_BAT3C.373</strain>
    </source>
</reference>
<evidence type="ECO:0000313" key="1">
    <source>
        <dbReference type="EMBL" id="MBK9719894.1"/>
    </source>
</evidence>
<sequence length="85" mass="10031">MFLGSFFESFKNYLTRNKNVSQSNKIRYLNLIKYTKKFVESSQYSKSKLLKLKEDIKADTSYGKNWLLEKVDELIAIAKPEKVKN</sequence>
<dbReference type="Proteomes" id="UP000808349">
    <property type="component" value="Unassembled WGS sequence"/>
</dbReference>
<comment type="caution">
    <text evidence="1">The sequence shown here is derived from an EMBL/GenBank/DDBJ whole genome shotgun (WGS) entry which is preliminary data.</text>
</comment>
<proteinExistence type="predicted"/>
<accession>A0A9D7SDG9</accession>
<dbReference type="AlphaFoldDB" id="A0A9D7SDG9"/>